<dbReference type="eggNOG" id="COG4691">
    <property type="taxonomic scope" value="Bacteria"/>
</dbReference>
<dbReference type="Gene3D" id="1.10.1220.10">
    <property type="entry name" value="Met repressor-like"/>
    <property type="match status" value="1"/>
</dbReference>
<dbReference type="EMBL" id="LT853885">
    <property type="protein sequence ID" value="SMR03200.1"/>
    <property type="molecule type" value="Genomic_DNA"/>
</dbReference>
<dbReference type="KEGG" id="xfr:BER92_09135"/>
<dbReference type="Pfam" id="PF22513">
    <property type="entry name" value="FitA-like_RHH"/>
    <property type="match status" value="1"/>
</dbReference>
<dbReference type="Proteomes" id="UP000195877">
    <property type="component" value="Chromosome 1"/>
</dbReference>
<gene>
    <name evidence="2" type="primary">fitA</name>
    <name evidence="3" type="ORF">PD5205_01897</name>
    <name evidence="2" type="ORF">PD885_01916</name>
</gene>
<dbReference type="OrthoDB" id="2389872at2"/>
<reference evidence="3" key="1">
    <citation type="submission" date="2017-05" db="EMBL/GenBank/DDBJ databases">
        <authorList>
            <person name="Song R."/>
            <person name="Chenine A.L."/>
            <person name="Ruprecht R.M."/>
        </authorList>
    </citation>
    <scope>NUCLEOTIDE SEQUENCE [LARGE SCALE GENOMIC DNA]</scope>
    <source>
        <strain evidence="3">PD5205</strain>
    </source>
</reference>
<evidence type="ECO:0000313" key="3">
    <source>
        <dbReference type="EMBL" id="SMR03200.1"/>
    </source>
</evidence>
<dbReference type="GeneID" id="61894304"/>
<reference evidence="2 4" key="2">
    <citation type="submission" date="2017-05" db="EMBL/GenBank/DDBJ databases">
        <authorList>
            <person name="Blom J."/>
        </authorList>
    </citation>
    <scope>NUCLEOTIDE SEQUENCE [LARGE SCALE GENOMIC DNA]</scope>
    <source>
        <strain evidence="2">PD885</strain>
    </source>
</reference>
<dbReference type="SUPFAM" id="SSF47598">
    <property type="entry name" value="Ribbon-helix-helix"/>
    <property type="match status" value="1"/>
</dbReference>
<evidence type="ECO:0000313" key="4">
    <source>
        <dbReference type="Proteomes" id="UP000195877"/>
    </source>
</evidence>
<protein>
    <submittedName>
        <fullName evidence="2">Antitoxin FitA</fullName>
    </submittedName>
    <submittedName>
        <fullName evidence="3">Putative plasmid stability protein</fullName>
    </submittedName>
</protein>
<dbReference type="EMBL" id="LT853882">
    <property type="protein sequence ID" value="SMQ99160.1"/>
    <property type="molecule type" value="Genomic_DNA"/>
</dbReference>
<dbReference type="GO" id="GO:0006355">
    <property type="term" value="P:regulation of DNA-templated transcription"/>
    <property type="evidence" value="ECO:0007669"/>
    <property type="project" value="InterPro"/>
</dbReference>
<evidence type="ECO:0000259" key="1">
    <source>
        <dbReference type="Pfam" id="PF22513"/>
    </source>
</evidence>
<name>A0A1Y6HLT7_9XANT</name>
<dbReference type="Proteomes" id="UP000195953">
    <property type="component" value="Chromosome 1"/>
</dbReference>
<dbReference type="InterPro" id="IPR053853">
    <property type="entry name" value="FitA-like_RHH"/>
</dbReference>
<dbReference type="STRING" id="48664.BER92_09135"/>
<sequence length="84" mass="9523">MAILTVRNVPDEVHRALRLRAAEHGRSTEAEVREILESAVKSEKRIRMGDALAELGRQVVLTNDDFAVLDQVRDKVPAEPMRFE</sequence>
<dbReference type="InterPro" id="IPR010985">
    <property type="entry name" value="Ribbon_hlx_hlx"/>
</dbReference>
<accession>A0A1Y6HLT7</accession>
<evidence type="ECO:0000313" key="2">
    <source>
        <dbReference type="EMBL" id="SMQ99160.1"/>
    </source>
</evidence>
<feature type="domain" description="Antitoxin FitA-like ribbon-helix-helix" evidence="1">
    <location>
        <begin position="2"/>
        <end position="40"/>
    </location>
</feature>
<dbReference type="InterPro" id="IPR013321">
    <property type="entry name" value="Arc_rbn_hlx_hlx"/>
</dbReference>
<proteinExistence type="predicted"/>
<dbReference type="AlphaFoldDB" id="A0A1Y6HLT7"/>
<organism evidence="3">
    <name type="scientific">Xanthomonas fragariae</name>
    <dbReference type="NCBI Taxonomy" id="48664"/>
    <lineage>
        <taxon>Bacteria</taxon>
        <taxon>Pseudomonadati</taxon>
        <taxon>Pseudomonadota</taxon>
        <taxon>Gammaproteobacteria</taxon>
        <taxon>Lysobacterales</taxon>
        <taxon>Lysobacteraceae</taxon>
        <taxon>Xanthomonas</taxon>
    </lineage>
</organism>
<dbReference type="RefSeq" id="WP_002805732.1">
    <property type="nucleotide sequence ID" value="NZ_CP016830.1"/>
</dbReference>
<keyword evidence="4" id="KW-1185">Reference proteome</keyword>